<evidence type="ECO:0000313" key="1">
    <source>
        <dbReference type="EMBL" id="KAJ0042454.1"/>
    </source>
</evidence>
<organism evidence="1 2">
    <name type="scientific">Pistacia integerrima</name>
    <dbReference type="NCBI Taxonomy" id="434235"/>
    <lineage>
        <taxon>Eukaryota</taxon>
        <taxon>Viridiplantae</taxon>
        <taxon>Streptophyta</taxon>
        <taxon>Embryophyta</taxon>
        <taxon>Tracheophyta</taxon>
        <taxon>Spermatophyta</taxon>
        <taxon>Magnoliopsida</taxon>
        <taxon>eudicotyledons</taxon>
        <taxon>Gunneridae</taxon>
        <taxon>Pentapetalae</taxon>
        <taxon>rosids</taxon>
        <taxon>malvids</taxon>
        <taxon>Sapindales</taxon>
        <taxon>Anacardiaceae</taxon>
        <taxon>Pistacia</taxon>
    </lineage>
</organism>
<proteinExistence type="predicted"/>
<reference evidence="2" key="1">
    <citation type="journal article" date="2023" name="G3 (Bethesda)">
        <title>Genome assembly and association tests identify interacting loci associated with vigor, precocity, and sex in interspecific pistachio rootstocks.</title>
        <authorList>
            <person name="Palmer W."/>
            <person name="Jacygrad E."/>
            <person name="Sagayaradj S."/>
            <person name="Cavanaugh K."/>
            <person name="Han R."/>
            <person name="Bertier L."/>
            <person name="Beede B."/>
            <person name="Kafkas S."/>
            <person name="Golino D."/>
            <person name="Preece J."/>
            <person name="Michelmore R."/>
        </authorList>
    </citation>
    <scope>NUCLEOTIDE SEQUENCE [LARGE SCALE GENOMIC DNA]</scope>
</reference>
<accession>A0ACC0YXJ2</accession>
<gene>
    <name evidence="1" type="ORF">Pint_17423</name>
</gene>
<dbReference type="EMBL" id="CM047739">
    <property type="protein sequence ID" value="KAJ0042454.1"/>
    <property type="molecule type" value="Genomic_DNA"/>
</dbReference>
<sequence>MRTQSSLNLYLTLIILLAVLQITSCRNIKHVIKTQETGESSRTNYTSMFQRSFSAMLSSMESGNKKGQHFHTVSHRLVPGGPNLLHN</sequence>
<protein>
    <submittedName>
        <fullName evidence="1">Uncharacterized protein</fullName>
    </submittedName>
</protein>
<evidence type="ECO:0000313" key="2">
    <source>
        <dbReference type="Proteomes" id="UP001163603"/>
    </source>
</evidence>
<dbReference type="Proteomes" id="UP001163603">
    <property type="component" value="Chromosome 4"/>
</dbReference>
<comment type="caution">
    <text evidence="1">The sequence shown here is derived from an EMBL/GenBank/DDBJ whole genome shotgun (WGS) entry which is preliminary data.</text>
</comment>
<name>A0ACC0YXJ2_9ROSI</name>
<keyword evidence="2" id="KW-1185">Reference proteome</keyword>